<sequence length="450" mass="50385">MSENNNSAPTIESTTIRSRDRDPILQSLQAGLVPRRGLQHIQVGRAHETKAITDDIDRIADGGSAVRFIIGEYGSGKTFFLNLMRTIALEKRLVTAHADLTPDRRLRSTSGHGRALYQQLARNLSTRATPDGGALRSIVERFIAEANREATTQDIPTEEIIRDRLHELSELVAGYAFTDVIALYWDGYQNNDDELQHAALRWLRGEYGTKTEARKELDTRVPIIDDSNWYEMTKLMARFVTLAGYEGLLVNLDEMVNLYKLSHGGARQSNYEKLLSIVNDGLQGQTVGLGFLFAGTPKFLTDSKRGLYSYEALKSRLSESTFASDELVDMSGPVIRLSSLTQEDMFVLLQKLRHVHAGGNPENYVVPDEALEAFMRHCNEQVGAAYFQTPRNTIKEFLGFLSILEQNPRVSWEELIGDIDIASDVGQTTQSEETESTGSDEEDDLANFEL</sequence>
<dbReference type="AlphaFoldDB" id="A0A8U0A910"/>
<protein>
    <submittedName>
        <fullName evidence="2">ATP-binding protein</fullName>
    </submittedName>
</protein>
<dbReference type="GO" id="GO:0005524">
    <property type="term" value="F:ATP binding"/>
    <property type="evidence" value="ECO:0007669"/>
    <property type="project" value="UniProtKB-KW"/>
</dbReference>
<dbReference type="InterPro" id="IPR021228">
    <property type="entry name" value="BrxD"/>
</dbReference>
<organism evidence="2 3">
    <name type="scientific">Halocatena salina</name>
    <dbReference type="NCBI Taxonomy" id="2934340"/>
    <lineage>
        <taxon>Archaea</taxon>
        <taxon>Methanobacteriati</taxon>
        <taxon>Methanobacteriota</taxon>
        <taxon>Stenosarchaea group</taxon>
        <taxon>Halobacteria</taxon>
        <taxon>Halobacteriales</taxon>
        <taxon>Natronomonadaceae</taxon>
        <taxon>Halocatena</taxon>
    </lineage>
</organism>
<accession>A0A8U0A910</accession>
<gene>
    <name evidence="2" type="ORF">MW046_18890</name>
</gene>
<feature type="region of interest" description="Disordered" evidence="1">
    <location>
        <begin position="423"/>
        <end position="450"/>
    </location>
</feature>
<dbReference type="Proteomes" id="UP000831768">
    <property type="component" value="Plasmid unnamed4"/>
</dbReference>
<feature type="compositionally biased region" description="Polar residues" evidence="1">
    <location>
        <begin position="1"/>
        <end position="16"/>
    </location>
</feature>
<evidence type="ECO:0000313" key="3">
    <source>
        <dbReference type="Proteomes" id="UP000831768"/>
    </source>
</evidence>
<dbReference type="Pfam" id="PF10923">
    <property type="entry name" value="BrxC_BrxD"/>
    <property type="match status" value="1"/>
</dbReference>
<dbReference type="EMBL" id="CP096023">
    <property type="protein sequence ID" value="UPM45339.1"/>
    <property type="molecule type" value="Genomic_DNA"/>
</dbReference>
<keyword evidence="2" id="KW-0547">Nucleotide-binding</keyword>
<reference evidence="2" key="1">
    <citation type="submission" date="2022-04" db="EMBL/GenBank/DDBJ databases">
        <title>Halocatena sp. nov., isolated from a salt lake.</title>
        <authorList>
            <person name="Cui H.-L."/>
        </authorList>
    </citation>
    <scope>NUCLEOTIDE SEQUENCE</scope>
    <source>
        <strain evidence="2">AD-1</strain>
        <plasmid evidence="2">unnamed4</plasmid>
    </source>
</reference>
<dbReference type="RefSeq" id="WP_247995988.1">
    <property type="nucleotide sequence ID" value="NZ_CP096023.1"/>
</dbReference>
<keyword evidence="3" id="KW-1185">Reference proteome</keyword>
<geneLocation type="plasmid" evidence="2 3">
    <name>unnamed4</name>
</geneLocation>
<keyword evidence="2" id="KW-0067">ATP-binding</keyword>
<evidence type="ECO:0000313" key="2">
    <source>
        <dbReference type="EMBL" id="UPM45339.1"/>
    </source>
</evidence>
<dbReference type="SUPFAM" id="SSF52540">
    <property type="entry name" value="P-loop containing nucleoside triphosphate hydrolases"/>
    <property type="match status" value="1"/>
</dbReference>
<proteinExistence type="predicted"/>
<dbReference type="InterPro" id="IPR027417">
    <property type="entry name" value="P-loop_NTPase"/>
</dbReference>
<feature type="region of interest" description="Disordered" evidence="1">
    <location>
        <begin position="1"/>
        <end position="20"/>
    </location>
</feature>
<evidence type="ECO:0000256" key="1">
    <source>
        <dbReference type="SAM" id="MobiDB-lite"/>
    </source>
</evidence>
<feature type="compositionally biased region" description="Acidic residues" evidence="1">
    <location>
        <begin position="432"/>
        <end position="450"/>
    </location>
</feature>
<dbReference type="KEGG" id="haad:MW046_18890"/>
<dbReference type="GeneID" id="71930159"/>
<keyword evidence="2" id="KW-0614">Plasmid</keyword>
<name>A0A8U0A910_9EURY</name>